<dbReference type="EMBL" id="MWQO01000010">
    <property type="protein sequence ID" value="THD11580.1"/>
    <property type="molecule type" value="Genomic_DNA"/>
</dbReference>
<evidence type="ECO:0000256" key="5">
    <source>
        <dbReference type="HAMAP-Rule" id="MF_00265"/>
    </source>
</evidence>
<comment type="function">
    <text evidence="5">Toxic component of a toxin-antitoxin (TA) system. An RNase.</text>
</comment>
<dbReference type="SUPFAM" id="SSF88723">
    <property type="entry name" value="PIN domain-like"/>
    <property type="match status" value="1"/>
</dbReference>
<dbReference type="GO" id="GO:0004540">
    <property type="term" value="F:RNA nuclease activity"/>
    <property type="evidence" value="ECO:0007669"/>
    <property type="project" value="InterPro"/>
</dbReference>
<dbReference type="InterPro" id="IPR022907">
    <property type="entry name" value="VapC_family"/>
</dbReference>
<evidence type="ECO:0000259" key="6">
    <source>
        <dbReference type="Pfam" id="PF01850"/>
    </source>
</evidence>
<keyword evidence="5" id="KW-0800">Toxin</keyword>
<feature type="binding site" evidence="5">
    <location>
        <position position="96"/>
    </location>
    <ligand>
        <name>Mg(2+)</name>
        <dbReference type="ChEBI" id="CHEBI:18420"/>
    </ligand>
</feature>
<keyword evidence="2 5" id="KW-0540">Nuclease</keyword>
<dbReference type="RefSeq" id="WP_081128559.1">
    <property type="nucleotide sequence ID" value="NZ_LDOS01000002.1"/>
</dbReference>
<sequence length="134" mass="14920">MGLIYLDSCLVIYAFEDDARWGQPVKAAMAAATPCEFAISPLVRFECLLGPMRSGNLQLQRHYEEGLRQFRQLAMPDEVYVLGATLRARHGLKPPDALHLATAQWHRCDALWTHDTRLGRAAHGLATDILHAAA</sequence>
<reference evidence="7 8" key="1">
    <citation type="submission" date="2017-02" db="EMBL/GenBank/DDBJ databases">
        <title>Whole genome sequencing of Metallibacterium scheffleri DSM 24874 (T).</title>
        <authorList>
            <person name="Kumar S."/>
            <person name="Patil P."/>
            <person name="Patil P.B."/>
        </authorList>
    </citation>
    <scope>NUCLEOTIDE SEQUENCE [LARGE SCALE GENOMIC DNA]</scope>
    <source>
        <strain evidence="7 8">DSM 24874</strain>
    </source>
</reference>
<feature type="binding site" evidence="5">
    <location>
        <position position="7"/>
    </location>
    <ligand>
        <name>Mg(2+)</name>
        <dbReference type="ChEBI" id="CHEBI:18420"/>
    </ligand>
</feature>
<evidence type="ECO:0000256" key="4">
    <source>
        <dbReference type="ARBA" id="ARBA00022801"/>
    </source>
</evidence>
<comment type="cofactor">
    <cofactor evidence="5">
        <name>Mg(2+)</name>
        <dbReference type="ChEBI" id="CHEBI:18420"/>
    </cofactor>
</comment>
<dbReference type="GO" id="GO:0000287">
    <property type="term" value="F:magnesium ion binding"/>
    <property type="evidence" value="ECO:0007669"/>
    <property type="project" value="UniProtKB-UniRule"/>
</dbReference>
<dbReference type="InterPro" id="IPR029060">
    <property type="entry name" value="PIN-like_dom_sf"/>
</dbReference>
<evidence type="ECO:0000256" key="3">
    <source>
        <dbReference type="ARBA" id="ARBA00022723"/>
    </source>
</evidence>
<dbReference type="GO" id="GO:0016787">
    <property type="term" value="F:hydrolase activity"/>
    <property type="evidence" value="ECO:0007669"/>
    <property type="project" value="UniProtKB-KW"/>
</dbReference>
<dbReference type="AlphaFoldDB" id="A0A4S3KRG6"/>
<feature type="domain" description="PIN" evidence="6">
    <location>
        <begin position="4"/>
        <end position="122"/>
    </location>
</feature>
<keyword evidence="8" id="KW-1185">Reference proteome</keyword>
<accession>A0A4S3KRG6</accession>
<keyword evidence="3 5" id="KW-0479">Metal-binding</keyword>
<keyword evidence="1 5" id="KW-1277">Toxin-antitoxin system</keyword>
<dbReference type="CDD" id="cd09854">
    <property type="entry name" value="PIN_VapC-like"/>
    <property type="match status" value="1"/>
</dbReference>
<name>A0A4S3KRG6_9GAMM</name>
<dbReference type="HAMAP" id="MF_00265">
    <property type="entry name" value="VapC_Nob1"/>
    <property type="match status" value="1"/>
</dbReference>
<evidence type="ECO:0000313" key="8">
    <source>
        <dbReference type="Proteomes" id="UP000307749"/>
    </source>
</evidence>
<dbReference type="STRING" id="993689.GCA_002077135_02720"/>
<evidence type="ECO:0000313" key="7">
    <source>
        <dbReference type="EMBL" id="THD11580.1"/>
    </source>
</evidence>
<dbReference type="OrthoDB" id="574461at2"/>
<evidence type="ECO:0000256" key="1">
    <source>
        <dbReference type="ARBA" id="ARBA00022649"/>
    </source>
</evidence>
<dbReference type="InterPro" id="IPR002716">
    <property type="entry name" value="PIN_dom"/>
</dbReference>
<dbReference type="Pfam" id="PF01850">
    <property type="entry name" value="PIN"/>
    <property type="match status" value="1"/>
</dbReference>
<dbReference type="Gene3D" id="3.40.50.1010">
    <property type="entry name" value="5'-nuclease"/>
    <property type="match status" value="1"/>
</dbReference>
<keyword evidence="4 5" id="KW-0378">Hydrolase</keyword>
<gene>
    <name evidence="5" type="primary">vapC</name>
    <name evidence="7" type="ORF">B1806_02925</name>
</gene>
<protein>
    <recommendedName>
        <fullName evidence="5">Ribonuclease VapC</fullName>
        <shortName evidence="5">RNase VapC</shortName>
        <ecNumber evidence="5">3.1.-.-</ecNumber>
    </recommendedName>
    <alternativeName>
        <fullName evidence="5">Toxin VapC</fullName>
    </alternativeName>
</protein>
<comment type="similarity">
    <text evidence="5">Belongs to the PINc/VapC protein family.</text>
</comment>
<keyword evidence="5" id="KW-0460">Magnesium</keyword>
<proteinExistence type="inferred from homology"/>
<dbReference type="EC" id="3.1.-.-" evidence="5"/>
<comment type="caution">
    <text evidence="7">The sequence shown here is derived from an EMBL/GenBank/DDBJ whole genome shotgun (WGS) entry which is preliminary data.</text>
</comment>
<dbReference type="GO" id="GO:0090729">
    <property type="term" value="F:toxin activity"/>
    <property type="evidence" value="ECO:0007669"/>
    <property type="project" value="UniProtKB-KW"/>
</dbReference>
<organism evidence="7 8">
    <name type="scientific">Metallibacterium scheffleri</name>
    <dbReference type="NCBI Taxonomy" id="993689"/>
    <lineage>
        <taxon>Bacteria</taxon>
        <taxon>Pseudomonadati</taxon>
        <taxon>Pseudomonadota</taxon>
        <taxon>Gammaproteobacteria</taxon>
        <taxon>Lysobacterales</taxon>
        <taxon>Rhodanobacteraceae</taxon>
        <taxon>Metallibacterium</taxon>
    </lineage>
</organism>
<dbReference type="Proteomes" id="UP000307749">
    <property type="component" value="Unassembled WGS sequence"/>
</dbReference>
<evidence type="ECO:0000256" key="2">
    <source>
        <dbReference type="ARBA" id="ARBA00022722"/>
    </source>
</evidence>